<name>A0A7I7NMK3_9MYCO</name>
<evidence type="ECO:0000259" key="1">
    <source>
        <dbReference type="Pfam" id="PF13401"/>
    </source>
</evidence>
<gene>
    <name evidence="2" type="ORF">MLAC_30540</name>
</gene>
<keyword evidence="3" id="KW-1185">Reference proteome</keyword>
<sequence length="184" mass="19930">MRGIHHRIVASLGGQPLTHHATLAPQAADALAAEHAERGRTPVAVVEEAHLLGYDQLEALRLLTNHDLDSSSPFCLLVGQPTLRRRMKLGVLAALDQRIGLRYTMQPMTDKETGSYLRHHLALAGRDDTLFSDDAVTLVHQTSRGYPRAVNNLALQALVAAFAADKAIVDESSTRTAIAEVTAD</sequence>
<dbReference type="InterPro" id="IPR052026">
    <property type="entry name" value="ExeA_AAA_ATPase_DNA-bind"/>
</dbReference>
<dbReference type="EMBL" id="AP022581">
    <property type="protein sequence ID" value="BBX97760.1"/>
    <property type="molecule type" value="Genomic_DNA"/>
</dbReference>
<accession>A0A7I7NMK3</accession>
<dbReference type="Proteomes" id="UP000466396">
    <property type="component" value="Chromosome"/>
</dbReference>
<proteinExistence type="predicted"/>
<evidence type="ECO:0000313" key="3">
    <source>
        <dbReference type="Proteomes" id="UP000466396"/>
    </source>
</evidence>
<protein>
    <recommendedName>
        <fullName evidence="1">ORC1/DEAH AAA+ ATPase domain-containing protein</fullName>
    </recommendedName>
</protein>
<dbReference type="KEGG" id="mlj:MLAC_30540"/>
<organism evidence="2 3">
    <name type="scientific">Mycobacterium lacus</name>
    <dbReference type="NCBI Taxonomy" id="169765"/>
    <lineage>
        <taxon>Bacteria</taxon>
        <taxon>Bacillati</taxon>
        <taxon>Actinomycetota</taxon>
        <taxon>Actinomycetes</taxon>
        <taxon>Mycobacteriales</taxon>
        <taxon>Mycobacteriaceae</taxon>
        <taxon>Mycobacterium</taxon>
    </lineage>
</organism>
<dbReference type="InterPro" id="IPR027417">
    <property type="entry name" value="P-loop_NTPase"/>
</dbReference>
<evidence type="ECO:0000313" key="2">
    <source>
        <dbReference type="EMBL" id="BBX97760.1"/>
    </source>
</evidence>
<feature type="domain" description="ORC1/DEAH AAA+ ATPase" evidence="1">
    <location>
        <begin position="3"/>
        <end position="87"/>
    </location>
</feature>
<reference evidence="2 3" key="1">
    <citation type="journal article" date="2019" name="Emerg. Microbes Infect.">
        <title>Comprehensive subspecies identification of 175 nontuberculous mycobacteria species based on 7547 genomic profiles.</title>
        <authorList>
            <person name="Matsumoto Y."/>
            <person name="Kinjo T."/>
            <person name="Motooka D."/>
            <person name="Nabeya D."/>
            <person name="Jung N."/>
            <person name="Uechi K."/>
            <person name="Horii T."/>
            <person name="Iida T."/>
            <person name="Fujita J."/>
            <person name="Nakamura S."/>
        </authorList>
    </citation>
    <scope>NUCLEOTIDE SEQUENCE [LARGE SCALE GENOMIC DNA]</scope>
    <source>
        <strain evidence="2 3">JCM 15657</strain>
    </source>
</reference>
<dbReference type="InterPro" id="IPR049945">
    <property type="entry name" value="AAA_22"/>
</dbReference>
<dbReference type="PANTHER" id="PTHR35894">
    <property type="entry name" value="GENERAL SECRETION PATHWAY PROTEIN A-RELATED"/>
    <property type="match status" value="1"/>
</dbReference>
<dbReference type="GO" id="GO:0016887">
    <property type="term" value="F:ATP hydrolysis activity"/>
    <property type="evidence" value="ECO:0007669"/>
    <property type="project" value="InterPro"/>
</dbReference>
<dbReference type="PANTHER" id="PTHR35894:SF1">
    <property type="entry name" value="PHOSPHORIBULOKINASE _ URIDINE KINASE FAMILY"/>
    <property type="match status" value="1"/>
</dbReference>
<dbReference type="AlphaFoldDB" id="A0A7I7NMK3"/>
<dbReference type="Pfam" id="PF13401">
    <property type="entry name" value="AAA_22"/>
    <property type="match status" value="1"/>
</dbReference>
<dbReference type="SUPFAM" id="SSF52540">
    <property type="entry name" value="P-loop containing nucleoside triphosphate hydrolases"/>
    <property type="match status" value="1"/>
</dbReference>